<evidence type="ECO:0000256" key="5">
    <source>
        <dbReference type="ARBA" id="ARBA00023125"/>
    </source>
</evidence>
<dbReference type="InterPro" id="IPR000847">
    <property type="entry name" value="LysR_HTH_N"/>
</dbReference>
<keyword evidence="9" id="KW-1185">Reference proteome</keyword>
<name>A0A838B082_9HYPH</name>
<organism evidence="8 9">
    <name type="scientific">Mesorhizobium neociceri</name>
    <dbReference type="NCBI Taxonomy" id="1307853"/>
    <lineage>
        <taxon>Bacteria</taxon>
        <taxon>Pseudomonadati</taxon>
        <taxon>Pseudomonadota</taxon>
        <taxon>Alphaproteobacteria</taxon>
        <taxon>Hyphomicrobiales</taxon>
        <taxon>Phyllobacteriaceae</taxon>
        <taxon>Mesorhizobium</taxon>
    </lineage>
</organism>
<evidence type="ECO:0000256" key="6">
    <source>
        <dbReference type="ARBA" id="ARBA00023163"/>
    </source>
</evidence>
<keyword evidence="5" id="KW-0238">DNA-binding</keyword>
<evidence type="ECO:0000256" key="4">
    <source>
        <dbReference type="ARBA" id="ARBA00023015"/>
    </source>
</evidence>
<comment type="caution">
    <text evidence="8">The sequence shown here is derived from an EMBL/GenBank/DDBJ whole genome shotgun (WGS) entry which is preliminary data.</text>
</comment>
<dbReference type="AlphaFoldDB" id="A0A838B082"/>
<dbReference type="RefSeq" id="WP_181056196.1">
    <property type="nucleotide sequence ID" value="NZ_JACDTY010000002.1"/>
</dbReference>
<dbReference type="InterPro" id="IPR037416">
    <property type="entry name" value="NodD_PBP2"/>
</dbReference>
<dbReference type="InterPro" id="IPR036390">
    <property type="entry name" value="WH_DNA-bd_sf"/>
</dbReference>
<dbReference type="CDD" id="cd08462">
    <property type="entry name" value="PBP2_NodD"/>
    <property type="match status" value="1"/>
</dbReference>
<dbReference type="Pfam" id="PF03466">
    <property type="entry name" value="LysR_substrate"/>
    <property type="match status" value="1"/>
</dbReference>
<accession>A0A838B082</accession>
<comment type="similarity">
    <text evidence="1">Belongs to the LysR transcriptional regulatory family.</text>
</comment>
<keyword evidence="6" id="KW-0804">Transcription</keyword>
<keyword evidence="3" id="KW-0678">Repressor</keyword>
<dbReference type="SUPFAM" id="SSF53850">
    <property type="entry name" value="Periplasmic binding protein-like II"/>
    <property type="match status" value="1"/>
</dbReference>
<keyword evidence="4" id="KW-0805">Transcription regulation</keyword>
<evidence type="ECO:0000259" key="7">
    <source>
        <dbReference type="PROSITE" id="PS50931"/>
    </source>
</evidence>
<dbReference type="InterPro" id="IPR050389">
    <property type="entry name" value="LysR-type_TF"/>
</dbReference>
<dbReference type="PRINTS" id="PR00039">
    <property type="entry name" value="HTHLYSR"/>
</dbReference>
<evidence type="ECO:0000313" key="9">
    <source>
        <dbReference type="Proteomes" id="UP000558284"/>
    </source>
</evidence>
<evidence type="ECO:0000256" key="1">
    <source>
        <dbReference type="ARBA" id="ARBA00009437"/>
    </source>
</evidence>
<dbReference type="SUPFAM" id="SSF46785">
    <property type="entry name" value="Winged helix' DNA-binding domain"/>
    <property type="match status" value="1"/>
</dbReference>
<dbReference type="Proteomes" id="UP000558284">
    <property type="component" value="Unassembled WGS sequence"/>
</dbReference>
<reference evidence="8 9" key="1">
    <citation type="submission" date="2020-07" db="EMBL/GenBank/DDBJ databases">
        <title>Definition of the novel symbiovar canariense within Mesorhizobium novociceri, a new species of genus Mesorhizobium nodulating Cicer canariense in the Caldera de Taburiente National Park (La Palma, Canary Islands).</title>
        <authorList>
            <person name="Leon-Barrios M."/>
            <person name="Perez-Yepez J."/>
            <person name="Flores-Felix J.D."/>
            <person name="Ramirez-Baena M.H."/>
            <person name="Pulido-Suarez L."/>
            <person name="Igual J.M."/>
            <person name="Velazquez E."/>
            <person name="Peix A."/>
        </authorList>
    </citation>
    <scope>NUCLEOTIDE SEQUENCE [LARGE SCALE GENOMIC DNA]</scope>
    <source>
        <strain evidence="8 9">CCANP35</strain>
    </source>
</reference>
<feature type="domain" description="HTH lysR-type" evidence="7">
    <location>
        <begin position="6"/>
        <end position="63"/>
    </location>
</feature>
<dbReference type="Gene3D" id="3.40.190.10">
    <property type="entry name" value="Periplasmic binding protein-like II"/>
    <property type="match status" value="2"/>
</dbReference>
<sequence>MRLNGLDLNLLVVLDALLTEHNLTAAARRINLSQPAMSAAVVRLRDYFRDELYTMSGRERFLTPRAETLAPAVRAVLGQIQRSIISLEPFDPARSDRHFRIVLSDFVIFVFFEKVVERVARVAPAVSFELLPIDDDTPELLRRGDVDFLIVPEMFMSSSHSRVPLFDDRLVCVGCPSNKQMPRQLTFERYLSMKHVAVKFGQAQKPTIEDWYLHEHGFKRRVEVLVQGFSMIPPVVTGTDRLAVMPFRLVNHFEKSIPLQIFDLPTPLPAFTEVVQWPTIHNSDPASIWLREIMLQETSQMAIPSKMPASGGRS</sequence>
<evidence type="ECO:0000256" key="3">
    <source>
        <dbReference type="ARBA" id="ARBA00022491"/>
    </source>
</evidence>
<gene>
    <name evidence="8" type="ORF">H0241_04325</name>
</gene>
<keyword evidence="2" id="KW-0536">Nodulation</keyword>
<dbReference type="Pfam" id="PF00126">
    <property type="entry name" value="HTH_1"/>
    <property type="match status" value="1"/>
</dbReference>
<dbReference type="PROSITE" id="PS50931">
    <property type="entry name" value="HTH_LYSR"/>
    <property type="match status" value="1"/>
</dbReference>
<evidence type="ECO:0000256" key="2">
    <source>
        <dbReference type="ARBA" id="ARBA00022458"/>
    </source>
</evidence>
<dbReference type="GO" id="GO:0003700">
    <property type="term" value="F:DNA-binding transcription factor activity"/>
    <property type="evidence" value="ECO:0007669"/>
    <property type="project" value="InterPro"/>
</dbReference>
<proteinExistence type="inferred from homology"/>
<dbReference type="Gene3D" id="1.10.10.10">
    <property type="entry name" value="Winged helix-like DNA-binding domain superfamily/Winged helix DNA-binding domain"/>
    <property type="match status" value="1"/>
</dbReference>
<dbReference type="InterPro" id="IPR005119">
    <property type="entry name" value="LysR_subst-bd"/>
</dbReference>
<dbReference type="PANTHER" id="PTHR30118">
    <property type="entry name" value="HTH-TYPE TRANSCRIPTIONAL REGULATOR LEUO-RELATED"/>
    <property type="match status" value="1"/>
</dbReference>
<protein>
    <submittedName>
        <fullName evidence="8">LysR family transcriptional regulator</fullName>
    </submittedName>
</protein>
<dbReference type="EMBL" id="JACDTY010000002">
    <property type="protein sequence ID" value="MBA1139481.1"/>
    <property type="molecule type" value="Genomic_DNA"/>
</dbReference>
<evidence type="ECO:0000313" key="8">
    <source>
        <dbReference type="EMBL" id="MBA1139481.1"/>
    </source>
</evidence>
<dbReference type="InterPro" id="IPR036388">
    <property type="entry name" value="WH-like_DNA-bd_sf"/>
</dbReference>
<dbReference type="PANTHER" id="PTHR30118:SF6">
    <property type="entry name" value="HTH-TYPE TRANSCRIPTIONAL REGULATOR LEUO"/>
    <property type="match status" value="1"/>
</dbReference>
<dbReference type="GO" id="GO:0003677">
    <property type="term" value="F:DNA binding"/>
    <property type="evidence" value="ECO:0007669"/>
    <property type="project" value="UniProtKB-KW"/>
</dbReference>